<dbReference type="PATRIC" id="fig|947033.5.peg.1949"/>
<feature type="region of interest" description="Disordered" evidence="1">
    <location>
        <begin position="521"/>
        <end position="552"/>
    </location>
</feature>
<comment type="caution">
    <text evidence="2">The sequence shown here is derived from an EMBL/GenBank/DDBJ whole genome shotgun (WGS) entry which is preliminary data.</text>
</comment>
<dbReference type="RefSeq" id="WP_058510750.1">
    <property type="nucleotide sequence ID" value="NZ_LNYY01000019.1"/>
</dbReference>
<dbReference type="AlphaFoldDB" id="A0A0W0ZHY5"/>
<dbReference type="Proteomes" id="UP000054926">
    <property type="component" value="Unassembled WGS sequence"/>
</dbReference>
<accession>A0A0W0ZHY5</accession>
<proteinExistence type="predicted"/>
<evidence type="ECO:0000256" key="1">
    <source>
        <dbReference type="SAM" id="MobiDB-lite"/>
    </source>
</evidence>
<protein>
    <submittedName>
        <fullName evidence="2">Uncharacterized protein</fullName>
    </submittedName>
</protein>
<dbReference type="OrthoDB" id="5631652at2"/>
<dbReference type="EMBL" id="LNYY01000019">
    <property type="protein sequence ID" value="KTD68679.1"/>
    <property type="molecule type" value="Genomic_DNA"/>
</dbReference>
<evidence type="ECO:0000313" key="2">
    <source>
        <dbReference type="EMBL" id="KTD68679.1"/>
    </source>
</evidence>
<gene>
    <name evidence="2" type="ORF">Lste_1837</name>
</gene>
<evidence type="ECO:0000313" key="3">
    <source>
        <dbReference type="Proteomes" id="UP000054926"/>
    </source>
</evidence>
<name>A0A0W0ZHY5_9GAMM</name>
<reference evidence="2 3" key="1">
    <citation type="submission" date="2015-11" db="EMBL/GenBank/DDBJ databases">
        <title>Genomic analysis of 38 Legionella species identifies large and diverse effector repertoires.</title>
        <authorList>
            <person name="Burstein D."/>
            <person name="Amaro F."/>
            <person name="Zusman T."/>
            <person name="Lifshitz Z."/>
            <person name="Cohen O."/>
            <person name="Gilbert J.A."/>
            <person name="Pupko T."/>
            <person name="Shuman H.A."/>
            <person name="Segal G."/>
        </authorList>
    </citation>
    <scope>NUCLEOTIDE SEQUENCE [LARGE SCALE GENOMIC DNA]</scope>
    <source>
        <strain evidence="2 3">IMVS3376</strain>
    </source>
</reference>
<keyword evidence="3" id="KW-1185">Reference proteome</keyword>
<organism evidence="2 3">
    <name type="scientific">Legionella steelei</name>
    <dbReference type="NCBI Taxonomy" id="947033"/>
    <lineage>
        <taxon>Bacteria</taxon>
        <taxon>Pseudomonadati</taxon>
        <taxon>Pseudomonadota</taxon>
        <taxon>Gammaproteobacteria</taxon>
        <taxon>Legionellales</taxon>
        <taxon>Legionellaceae</taxon>
        <taxon>Legionella</taxon>
    </lineage>
</organism>
<sequence length="552" mass="61432">MGKKQNYVISDGLITVKKGMLLLALAEYFNLQHDDIVGITNSKKPEIAFTKKGMDKILSKGDDAIFPNKNTTNRSIKIADIDEVLRALSSQAIFKKFPMFFLIADEKKYADLNQTIGDIELIERCDSMQMMWKQWGNVGLPHLISSHQALQRLLATKMSKPLANEFNDKHIKNNGLSIEYQCEIYGNQLYGAKLLDIWHEYLLNTDSATKNPNDFLQWVSGLCPKKLSEFDINLSEIPKVNYMVSPTQREPWLLHFKKGNIVEGKNVPKGNTPGEELEIIYALGNSEGDTIDFFGGPKKRGTINHSSFFGGGQVDGAGRIILRSKMNGSTGSIEWFFHSMDNNSGHIKPDDHMTLKILTRLETLGLDLTAILWVSKWGTVGQRGETAALALQRLRGSVNQSDLRVVNSIDSLDTTSNRLGKIAEFANNGAIQKLHQYLIMRSFKITVNEAAHTALLIKDALHKHADQLPSAPLTQQKTLKQLEELGDLAVGLLKNIGIRAPAFEAEVANIIDMCRKKSCLQPSQSSDSFFATKAPDMKKEEAGSDLQSNATP</sequence>